<evidence type="ECO:0000313" key="1">
    <source>
        <dbReference type="EMBL" id="KAE8361326.1"/>
    </source>
</evidence>
<keyword evidence="2" id="KW-1185">Reference proteome</keyword>
<dbReference type="AlphaFoldDB" id="A0A5N6ZWJ2"/>
<protein>
    <submittedName>
        <fullName evidence="1">Uncharacterized protein</fullName>
    </submittedName>
</protein>
<gene>
    <name evidence="1" type="ORF">BDV27DRAFT_160839</name>
</gene>
<reference evidence="1 2" key="1">
    <citation type="submission" date="2019-04" db="EMBL/GenBank/DDBJ databases">
        <title>Friends and foes A comparative genomics studyof 23 Aspergillus species from section Flavi.</title>
        <authorList>
            <consortium name="DOE Joint Genome Institute"/>
            <person name="Kjaerbolling I."/>
            <person name="Vesth T."/>
            <person name="Frisvad J.C."/>
            <person name="Nybo J.L."/>
            <person name="Theobald S."/>
            <person name="Kildgaard S."/>
            <person name="Isbrandt T."/>
            <person name="Kuo A."/>
            <person name="Sato A."/>
            <person name="Lyhne E.K."/>
            <person name="Kogle M.E."/>
            <person name="Wiebenga A."/>
            <person name="Kun R.S."/>
            <person name="Lubbers R.J."/>
            <person name="Makela M.R."/>
            <person name="Barry K."/>
            <person name="Chovatia M."/>
            <person name="Clum A."/>
            <person name="Daum C."/>
            <person name="Haridas S."/>
            <person name="He G."/>
            <person name="LaButti K."/>
            <person name="Lipzen A."/>
            <person name="Mondo S."/>
            <person name="Riley R."/>
            <person name="Salamov A."/>
            <person name="Simmons B.A."/>
            <person name="Magnuson J.K."/>
            <person name="Henrissat B."/>
            <person name="Mortensen U.H."/>
            <person name="Larsen T.O."/>
            <person name="Devries R.P."/>
            <person name="Grigoriev I.V."/>
            <person name="Machida M."/>
            <person name="Baker S.E."/>
            <person name="Andersen M.R."/>
        </authorList>
    </citation>
    <scope>NUCLEOTIDE SEQUENCE [LARGE SCALE GENOMIC DNA]</scope>
    <source>
        <strain evidence="1 2">CBS 763.97</strain>
    </source>
</reference>
<organism evidence="1 2">
    <name type="scientific">Aspergillus caelatus</name>
    <dbReference type="NCBI Taxonomy" id="61420"/>
    <lineage>
        <taxon>Eukaryota</taxon>
        <taxon>Fungi</taxon>
        <taxon>Dikarya</taxon>
        <taxon>Ascomycota</taxon>
        <taxon>Pezizomycotina</taxon>
        <taxon>Eurotiomycetes</taxon>
        <taxon>Eurotiomycetidae</taxon>
        <taxon>Eurotiales</taxon>
        <taxon>Aspergillaceae</taxon>
        <taxon>Aspergillus</taxon>
        <taxon>Aspergillus subgen. Circumdati</taxon>
    </lineage>
</organism>
<dbReference type="Proteomes" id="UP000326268">
    <property type="component" value="Unassembled WGS sequence"/>
</dbReference>
<name>A0A5N6ZWJ2_9EURO</name>
<sequence>MNGMYNESFNSLPLIDDCDLNSREGMADFDENDENVIDLTGDVDGNINKIIKREPNEALGCNSTPITSVKQEPLNENHPPLKDEVTSSLPWASETQLVWFRATSVQVADDYLKERNIKLHKAKARCVVSRDSSAYREGWKTVKRLIFVSEVGMSDTNTQSATQSLPQS</sequence>
<dbReference type="EMBL" id="ML737740">
    <property type="protein sequence ID" value="KAE8361326.1"/>
    <property type="molecule type" value="Genomic_DNA"/>
</dbReference>
<proteinExistence type="predicted"/>
<dbReference type="GeneID" id="43657557"/>
<evidence type="ECO:0000313" key="2">
    <source>
        <dbReference type="Proteomes" id="UP000326268"/>
    </source>
</evidence>
<dbReference type="RefSeq" id="XP_031924407.1">
    <property type="nucleotide sequence ID" value="XM_032073111.1"/>
</dbReference>
<accession>A0A5N6ZWJ2</accession>
<dbReference type="OrthoDB" id="3067443at2759"/>